<evidence type="ECO:0000256" key="2">
    <source>
        <dbReference type="SAM" id="MobiDB-lite"/>
    </source>
</evidence>
<feature type="coiled-coil region" evidence="1">
    <location>
        <begin position="370"/>
        <end position="646"/>
    </location>
</feature>
<evidence type="ECO:0000256" key="1">
    <source>
        <dbReference type="SAM" id="Coils"/>
    </source>
</evidence>
<dbReference type="Proteomes" id="UP001295423">
    <property type="component" value="Unassembled WGS sequence"/>
</dbReference>
<accession>A0AAD2CLU2</accession>
<feature type="region of interest" description="Disordered" evidence="2">
    <location>
        <begin position="897"/>
        <end position="916"/>
    </location>
</feature>
<feature type="region of interest" description="Disordered" evidence="2">
    <location>
        <begin position="1265"/>
        <end position="1285"/>
    </location>
</feature>
<evidence type="ECO:0000313" key="3">
    <source>
        <dbReference type="EMBL" id="CAJ1938936.1"/>
    </source>
</evidence>
<name>A0AAD2CLU2_9STRA</name>
<feature type="compositionally biased region" description="Low complexity" evidence="2">
    <location>
        <begin position="13"/>
        <end position="26"/>
    </location>
</feature>
<feature type="region of interest" description="Disordered" evidence="2">
    <location>
        <begin position="74"/>
        <end position="319"/>
    </location>
</feature>
<dbReference type="EMBL" id="CAKOGP040000779">
    <property type="protein sequence ID" value="CAJ1938936.1"/>
    <property type="molecule type" value="Genomic_DNA"/>
</dbReference>
<organism evidence="3 4">
    <name type="scientific">Cylindrotheca closterium</name>
    <dbReference type="NCBI Taxonomy" id="2856"/>
    <lineage>
        <taxon>Eukaryota</taxon>
        <taxon>Sar</taxon>
        <taxon>Stramenopiles</taxon>
        <taxon>Ochrophyta</taxon>
        <taxon>Bacillariophyta</taxon>
        <taxon>Bacillariophyceae</taxon>
        <taxon>Bacillariophycidae</taxon>
        <taxon>Bacillariales</taxon>
        <taxon>Bacillariaceae</taxon>
        <taxon>Cylindrotheca</taxon>
    </lineage>
</organism>
<feature type="compositionally biased region" description="Polar residues" evidence="2">
    <location>
        <begin position="45"/>
        <end position="61"/>
    </location>
</feature>
<feature type="region of interest" description="Disordered" evidence="2">
    <location>
        <begin position="1"/>
        <end position="61"/>
    </location>
</feature>
<feature type="compositionally biased region" description="Polar residues" evidence="2">
    <location>
        <begin position="285"/>
        <end position="300"/>
    </location>
</feature>
<feature type="compositionally biased region" description="Low complexity" evidence="2">
    <location>
        <begin position="95"/>
        <end position="111"/>
    </location>
</feature>
<proteinExistence type="predicted"/>
<feature type="compositionally biased region" description="Low complexity" evidence="2">
    <location>
        <begin position="189"/>
        <end position="214"/>
    </location>
</feature>
<feature type="compositionally biased region" description="Basic and acidic residues" evidence="2">
    <location>
        <begin position="897"/>
        <end position="906"/>
    </location>
</feature>
<keyword evidence="1" id="KW-0175">Coiled coil</keyword>
<feature type="coiled-coil region" evidence="1">
    <location>
        <begin position="1105"/>
        <end position="1199"/>
    </location>
</feature>
<reference evidence="3" key="1">
    <citation type="submission" date="2023-08" db="EMBL/GenBank/DDBJ databases">
        <authorList>
            <person name="Audoor S."/>
            <person name="Bilcke G."/>
        </authorList>
    </citation>
    <scope>NUCLEOTIDE SEQUENCE</scope>
</reference>
<protein>
    <submittedName>
        <fullName evidence="3">Uncharacterized protein</fullName>
    </submittedName>
</protein>
<sequence>MWSSLRKKKPKKSSLLLRESSSDPAAATPPPPSIKRHAATEPRDISNTQTKSGGGSDSSNASIKKFLFCAKDTGKHLEEQRGARRNGSENSTIQSSPPSTASPASGPDSPTQEVTRHLEVVFDKPNSASSRVVETVRRKQPKVNTGVDIYDQLSSPPKKSPRLGTPMKHYSDASNDLMRTPSRKEQQKSQEPQSQEPQKLAPSPDSSSFNSFDFAMPESANDNYLSPSVAARAANRRANAMKTPGQGIPTPHRNQNGRAFPHPLSNLQSPMPEEQVSFEHHISMNGGSIASSIQQNSTHDLNNEDDDALKPPESTVSPQSKTYTLQEVQNMILEAEQKIHAEWTDRHEQELASFEADVEKSLVEQGKQWKKDAEEEYSRLHRVIQREKQMSAQSQERLNQQSKQIFALETQLDEARQQQQVQSSTSAEVQQLRHEKETAESKIEQLEQTLSNMQKLRITQRNENVASTPSEDQKTLNDEIVRLQSEKDLAERKLQQMNSQLADSRKGRAATQVQLRNAKAEIEALQKQMMDGSVGMPSTIFSEASTPLNSNLNDDLKESIRRLEQENSQLLQQQEVLQQQIAAATEAASQATDANNVTKLKKELSQVTKQRDAYEKYVKVLREKQAEELEKAIQAEKLKLQEQYEKENGDGATSATFGTNLSGETGFTAAFAKEEIRLREEFDLHKEAMGKVHKDEVDTMKQCLTHLDELHTKQVELAMLESLENDDNADEIVYLKQQVDFMLESNLLPEGEPDFPAPTNFQNKLDVWKVKHQQALQATSKQLVDTQVLPLKEQLESVQKDLDQLEMNLSEAITERDQVVDVQVLPLRNQLESVQNERDQLEADLLASKTDRDQVVETQVLPLQEKLKSVQNDRDQMELDLTIVKTERDQLEIDLSSSKKETELAKQDSQSMETANKKALEAQLGPLQQDLEATKEERDRLQRDLLQTQAKVEELAQAVEKLQDEKTEMESMKAELNNKLAEIAKLQEEKAGVETRVQELEVMMKDLEVSHSKDVEEVAKGSEAKLEELQNQHKNALEAATSMNKELELTLQETQTKIADMEAKHSRDLESAKLLQESSSGAEEGLEEKLALMESKAEADRADFNRMVKEVRDAHTKEIEELINQLDLVVEEHEEKFKEKDKVIKDKDAVISALGSQLADVQNRLNEMSESTSGLENKLENMKKEIATSRAEAETSKQDIILLMEDHDKEMERQAVLREEACDEAREEMIQRAEVRYDEANQLFRNLKKRFDEANGRIADLEGELKSAKKQSDDFKRKQDAQERQLREDLAQAKAKIATSDANTARLERQYKGDLEHALQSKDEMRMQLEETRATSQQIQSTLAAVVAEKEKLTTEFVEMKAVCEELMAIVEGSAASA</sequence>
<evidence type="ECO:0000313" key="4">
    <source>
        <dbReference type="Proteomes" id="UP001295423"/>
    </source>
</evidence>
<comment type="caution">
    <text evidence="3">The sequence shown here is derived from an EMBL/GenBank/DDBJ whole genome shotgun (WGS) entry which is preliminary data.</text>
</comment>
<feature type="compositionally biased region" description="Basic residues" evidence="2">
    <location>
        <begin position="1"/>
        <end position="12"/>
    </location>
</feature>
<keyword evidence="4" id="KW-1185">Reference proteome</keyword>
<gene>
    <name evidence="3" type="ORF">CYCCA115_LOCUS6342</name>
</gene>
<feature type="compositionally biased region" description="Low complexity" evidence="2">
    <location>
        <begin position="230"/>
        <end position="240"/>
    </location>
</feature>